<sequence length="159" mass="18413">MKYGLTRPGGPTRKGMSHFFGRNKNCTRAIPQHVWLTFCRKDCRRSCVVSSKYRTENGVVRGWTVALRKRRKGQLECEKAEAERVKEQPSSDEEDDKKTNTFFHQLPRTFDVLPKPRGWQGGLLSKEAKAAPRFSIRELQKNLKFRRGTLAEDFPDITV</sequence>
<reference evidence="2" key="1">
    <citation type="journal article" date="2023" name="Mol. Phylogenet. Evol.">
        <title>Genome-scale phylogeny and comparative genomics of the fungal order Sordariales.</title>
        <authorList>
            <person name="Hensen N."/>
            <person name="Bonometti L."/>
            <person name="Westerberg I."/>
            <person name="Brannstrom I.O."/>
            <person name="Guillou S."/>
            <person name="Cros-Aarteil S."/>
            <person name="Calhoun S."/>
            <person name="Haridas S."/>
            <person name="Kuo A."/>
            <person name="Mondo S."/>
            <person name="Pangilinan J."/>
            <person name="Riley R."/>
            <person name="LaButti K."/>
            <person name="Andreopoulos B."/>
            <person name="Lipzen A."/>
            <person name="Chen C."/>
            <person name="Yan M."/>
            <person name="Daum C."/>
            <person name="Ng V."/>
            <person name="Clum A."/>
            <person name="Steindorff A."/>
            <person name="Ohm R.A."/>
            <person name="Martin F."/>
            <person name="Silar P."/>
            <person name="Natvig D.O."/>
            <person name="Lalanne C."/>
            <person name="Gautier V."/>
            <person name="Ament-Velasquez S.L."/>
            <person name="Kruys A."/>
            <person name="Hutchinson M.I."/>
            <person name="Powell A.J."/>
            <person name="Barry K."/>
            <person name="Miller A.N."/>
            <person name="Grigoriev I.V."/>
            <person name="Debuchy R."/>
            <person name="Gladieux P."/>
            <person name="Hiltunen Thoren M."/>
            <person name="Johannesson H."/>
        </authorList>
    </citation>
    <scope>NUCLEOTIDE SEQUENCE</scope>
    <source>
        <strain evidence="2">CBS 532.94</strain>
    </source>
</reference>
<feature type="region of interest" description="Disordered" evidence="1">
    <location>
        <begin position="77"/>
        <end position="99"/>
    </location>
</feature>
<organism evidence="2 3">
    <name type="scientific">Achaetomium macrosporum</name>
    <dbReference type="NCBI Taxonomy" id="79813"/>
    <lineage>
        <taxon>Eukaryota</taxon>
        <taxon>Fungi</taxon>
        <taxon>Dikarya</taxon>
        <taxon>Ascomycota</taxon>
        <taxon>Pezizomycotina</taxon>
        <taxon>Sordariomycetes</taxon>
        <taxon>Sordariomycetidae</taxon>
        <taxon>Sordariales</taxon>
        <taxon>Chaetomiaceae</taxon>
        <taxon>Achaetomium</taxon>
    </lineage>
</organism>
<evidence type="ECO:0000313" key="3">
    <source>
        <dbReference type="Proteomes" id="UP001303760"/>
    </source>
</evidence>
<proteinExistence type="predicted"/>
<keyword evidence="3" id="KW-1185">Reference proteome</keyword>
<dbReference type="AlphaFoldDB" id="A0AAN7C8D2"/>
<accession>A0AAN7C8D2</accession>
<reference evidence="2" key="2">
    <citation type="submission" date="2023-05" db="EMBL/GenBank/DDBJ databases">
        <authorList>
            <consortium name="Lawrence Berkeley National Laboratory"/>
            <person name="Steindorff A."/>
            <person name="Hensen N."/>
            <person name="Bonometti L."/>
            <person name="Westerberg I."/>
            <person name="Brannstrom I.O."/>
            <person name="Guillou S."/>
            <person name="Cros-Aarteil S."/>
            <person name="Calhoun S."/>
            <person name="Haridas S."/>
            <person name="Kuo A."/>
            <person name="Mondo S."/>
            <person name="Pangilinan J."/>
            <person name="Riley R."/>
            <person name="Labutti K."/>
            <person name="Andreopoulos B."/>
            <person name="Lipzen A."/>
            <person name="Chen C."/>
            <person name="Yanf M."/>
            <person name="Daum C."/>
            <person name="Ng V."/>
            <person name="Clum A."/>
            <person name="Ohm R."/>
            <person name="Martin F."/>
            <person name="Silar P."/>
            <person name="Natvig D."/>
            <person name="Lalanne C."/>
            <person name="Gautier V."/>
            <person name="Ament-Velasquez S.L."/>
            <person name="Kruys A."/>
            <person name="Hutchinson M.I."/>
            <person name="Powell A.J."/>
            <person name="Barry K."/>
            <person name="Miller A.N."/>
            <person name="Grigoriev I.V."/>
            <person name="Debuchy R."/>
            <person name="Gladieux P."/>
            <person name="Thoren M.H."/>
            <person name="Johannesson H."/>
        </authorList>
    </citation>
    <scope>NUCLEOTIDE SEQUENCE</scope>
    <source>
        <strain evidence="2">CBS 532.94</strain>
    </source>
</reference>
<name>A0AAN7C8D2_9PEZI</name>
<evidence type="ECO:0000313" key="2">
    <source>
        <dbReference type="EMBL" id="KAK4236862.1"/>
    </source>
</evidence>
<gene>
    <name evidence="2" type="ORF">C8A03DRAFT_35208</name>
</gene>
<dbReference type="EMBL" id="MU860168">
    <property type="protein sequence ID" value="KAK4236862.1"/>
    <property type="molecule type" value="Genomic_DNA"/>
</dbReference>
<evidence type="ECO:0000256" key="1">
    <source>
        <dbReference type="SAM" id="MobiDB-lite"/>
    </source>
</evidence>
<protein>
    <submittedName>
        <fullName evidence="2">Uncharacterized protein</fullName>
    </submittedName>
</protein>
<comment type="caution">
    <text evidence="2">The sequence shown here is derived from an EMBL/GenBank/DDBJ whole genome shotgun (WGS) entry which is preliminary data.</text>
</comment>
<dbReference type="Proteomes" id="UP001303760">
    <property type="component" value="Unassembled WGS sequence"/>
</dbReference>
<feature type="compositionally biased region" description="Basic and acidic residues" evidence="1">
    <location>
        <begin position="77"/>
        <end position="89"/>
    </location>
</feature>